<comment type="caution">
    <text evidence="2">The sequence shown here is derived from an EMBL/GenBank/DDBJ whole genome shotgun (WGS) entry which is preliminary data.</text>
</comment>
<evidence type="ECO:0000313" key="2">
    <source>
        <dbReference type="EMBL" id="CAK7231371.1"/>
    </source>
</evidence>
<protein>
    <submittedName>
        <fullName evidence="2">Uncharacterized protein</fullName>
    </submittedName>
</protein>
<gene>
    <name evidence="2" type="ORF">SBRCBS47491_007908</name>
</gene>
<keyword evidence="3" id="KW-1185">Reference proteome</keyword>
<proteinExistence type="predicted"/>
<dbReference type="PANTHER" id="PTHR37852:SF1">
    <property type="entry name" value="HIG1 DOMAIN-CONTAINING PROTEIN"/>
    <property type="match status" value="1"/>
</dbReference>
<name>A0ABP0CHK7_9PEZI</name>
<accession>A0ABP0CHK7</accession>
<feature type="compositionally biased region" description="Polar residues" evidence="1">
    <location>
        <begin position="40"/>
        <end position="49"/>
    </location>
</feature>
<sequence length="243" mass="26381">MAAPASGSGLPVANPANSDKTMFSTTSPSPSSSSSTSTTNYAMPNQPSQEEIDEFWRQSRLSLPDVVRIPLATAASFTVGMGLGVAHGSTMAGMRFRAEHAHKLPTTTAGWYLYHKSKNYHVAYGGIREGLKMGARVSVWTTAMFGIETLFDRYRGTQDLANTVVACVTVAGAFSVWNRFPLSTAARTTKTAILVGFAFGSLQDLASLARGRRVSYVEFLRKQFRREEESTEAAKANNFEGEE</sequence>
<feature type="compositionally biased region" description="Low complexity" evidence="1">
    <location>
        <begin position="24"/>
        <end position="39"/>
    </location>
</feature>
<reference evidence="2 3" key="1">
    <citation type="submission" date="2024-01" db="EMBL/GenBank/DDBJ databases">
        <authorList>
            <person name="Allen C."/>
            <person name="Tagirdzhanova G."/>
        </authorList>
    </citation>
    <scope>NUCLEOTIDE SEQUENCE [LARGE SCALE GENOMIC DNA]</scope>
</reference>
<dbReference type="EMBL" id="CAWUHC010000094">
    <property type="protein sequence ID" value="CAK7231371.1"/>
    <property type="molecule type" value="Genomic_DNA"/>
</dbReference>
<dbReference type="Proteomes" id="UP001642406">
    <property type="component" value="Unassembled WGS sequence"/>
</dbReference>
<organism evidence="2 3">
    <name type="scientific">Sporothrix bragantina</name>
    <dbReference type="NCBI Taxonomy" id="671064"/>
    <lineage>
        <taxon>Eukaryota</taxon>
        <taxon>Fungi</taxon>
        <taxon>Dikarya</taxon>
        <taxon>Ascomycota</taxon>
        <taxon>Pezizomycotina</taxon>
        <taxon>Sordariomycetes</taxon>
        <taxon>Sordariomycetidae</taxon>
        <taxon>Ophiostomatales</taxon>
        <taxon>Ophiostomataceae</taxon>
        <taxon>Sporothrix</taxon>
    </lineage>
</organism>
<evidence type="ECO:0000313" key="3">
    <source>
        <dbReference type="Proteomes" id="UP001642406"/>
    </source>
</evidence>
<evidence type="ECO:0000256" key="1">
    <source>
        <dbReference type="SAM" id="MobiDB-lite"/>
    </source>
</evidence>
<dbReference type="PANTHER" id="PTHR37852">
    <property type="entry name" value="YALI0B21208P"/>
    <property type="match status" value="1"/>
</dbReference>
<feature type="region of interest" description="Disordered" evidence="1">
    <location>
        <begin position="1"/>
        <end position="50"/>
    </location>
</feature>